<sequence length="159" mass="17709">MEKEEGFVIDVANIPVADVVDKEEKVEVKPPEKEVKKPEEEAAETVLVEEADDGLITVDEGPPPKVEEEEKKKPEEEEVKKEEELEDKDKSKDGEDTDDSQETESPSFLHATALKDKGVLPNLDLKELEGKSDEDIIKATILGTQDEIERTVKRANSGL</sequence>
<proteinExistence type="predicted"/>
<dbReference type="AlphaFoldDB" id="X0X268"/>
<feature type="non-terminal residue" evidence="2">
    <location>
        <position position="159"/>
    </location>
</feature>
<dbReference type="EMBL" id="BARS01046582">
    <property type="protein sequence ID" value="GAG30743.1"/>
    <property type="molecule type" value="Genomic_DNA"/>
</dbReference>
<evidence type="ECO:0000256" key="1">
    <source>
        <dbReference type="SAM" id="MobiDB-lite"/>
    </source>
</evidence>
<reference evidence="2" key="1">
    <citation type="journal article" date="2014" name="Front. Microbiol.">
        <title>High frequency of phylogenetically diverse reductive dehalogenase-homologous genes in deep subseafloor sedimentary metagenomes.</title>
        <authorList>
            <person name="Kawai M."/>
            <person name="Futagami T."/>
            <person name="Toyoda A."/>
            <person name="Takaki Y."/>
            <person name="Nishi S."/>
            <person name="Hori S."/>
            <person name="Arai W."/>
            <person name="Tsubouchi T."/>
            <person name="Morono Y."/>
            <person name="Uchiyama I."/>
            <person name="Ito T."/>
            <person name="Fujiyama A."/>
            <person name="Inagaki F."/>
            <person name="Takami H."/>
        </authorList>
    </citation>
    <scope>NUCLEOTIDE SEQUENCE</scope>
    <source>
        <strain evidence="2">Expedition CK06-06</strain>
    </source>
</reference>
<comment type="caution">
    <text evidence="2">The sequence shown here is derived from an EMBL/GenBank/DDBJ whole genome shotgun (WGS) entry which is preliminary data.</text>
</comment>
<feature type="compositionally biased region" description="Basic and acidic residues" evidence="1">
    <location>
        <begin position="22"/>
        <end position="40"/>
    </location>
</feature>
<evidence type="ECO:0000313" key="2">
    <source>
        <dbReference type="EMBL" id="GAG30743.1"/>
    </source>
</evidence>
<feature type="compositionally biased region" description="Acidic residues" evidence="1">
    <location>
        <begin position="41"/>
        <end position="53"/>
    </location>
</feature>
<accession>X0X268</accession>
<protein>
    <submittedName>
        <fullName evidence="2">Uncharacterized protein</fullName>
    </submittedName>
</protein>
<feature type="region of interest" description="Disordered" evidence="1">
    <location>
        <begin position="22"/>
        <end position="117"/>
    </location>
</feature>
<gene>
    <name evidence="2" type="ORF">S01H1_70093</name>
</gene>
<organism evidence="2">
    <name type="scientific">marine sediment metagenome</name>
    <dbReference type="NCBI Taxonomy" id="412755"/>
    <lineage>
        <taxon>unclassified sequences</taxon>
        <taxon>metagenomes</taxon>
        <taxon>ecological metagenomes</taxon>
    </lineage>
</organism>
<feature type="compositionally biased region" description="Basic and acidic residues" evidence="1">
    <location>
        <begin position="65"/>
        <end position="94"/>
    </location>
</feature>
<name>X0X268_9ZZZZ</name>